<dbReference type="InterPro" id="IPR013746">
    <property type="entry name" value="HMG_CoA_synt_C_dom"/>
</dbReference>
<dbReference type="InterPro" id="IPR013528">
    <property type="entry name" value="HMG_CoA_synth_N"/>
</dbReference>
<dbReference type="GO" id="GO:0004421">
    <property type="term" value="F:hydroxymethylglutaryl-CoA synthase activity"/>
    <property type="evidence" value="ECO:0007669"/>
    <property type="project" value="InterPro"/>
</dbReference>
<evidence type="ECO:0000259" key="4">
    <source>
        <dbReference type="Pfam" id="PF08540"/>
    </source>
</evidence>
<dbReference type="Gene3D" id="3.40.47.10">
    <property type="match status" value="2"/>
</dbReference>
<dbReference type="Pfam" id="PF08540">
    <property type="entry name" value="HMG_CoA_synt_C"/>
    <property type="match status" value="1"/>
</dbReference>
<evidence type="ECO:0000259" key="3">
    <source>
        <dbReference type="Pfam" id="PF01154"/>
    </source>
</evidence>
<comment type="caution">
    <text evidence="5">The sequence shown here is derived from an EMBL/GenBank/DDBJ whole genome shotgun (WGS) entry which is preliminary data.</text>
</comment>
<dbReference type="Pfam" id="PF01154">
    <property type="entry name" value="HMG_CoA_synt_N"/>
    <property type="match status" value="1"/>
</dbReference>
<feature type="domain" description="Hydroxymethylglutaryl-coenzyme A synthase C-terminal" evidence="4">
    <location>
        <begin position="262"/>
        <end position="355"/>
    </location>
</feature>
<dbReference type="SUPFAM" id="SSF53901">
    <property type="entry name" value="Thiolase-like"/>
    <property type="match status" value="2"/>
</dbReference>
<organism evidence="5 6">
    <name type="scientific">Sphaerisporangium rufum</name>
    <dbReference type="NCBI Taxonomy" id="1381558"/>
    <lineage>
        <taxon>Bacteria</taxon>
        <taxon>Bacillati</taxon>
        <taxon>Actinomycetota</taxon>
        <taxon>Actinomycetes</taxon>
        <taxon>Streptosporangiales</taxon>
        <taxon>Streptosporangiaceae</taxon>
        <taxon>Sphaerisporangium</taxon>
    </lineage>
</organism>
<dbReference type="AlphaFoldDB" id="A0A919V755"/>
<dbReference type="InterPro" id="IPR016039">
    <property type="entry name" value="Thiolase-like"/>
</dbReference>
<dbReference type="PANTHER" id="PTHR43323">
    <property type="entry name" value="3-HYDROXY-3-METHYLGLUTARYL COENZYME A SYNTHASE"/>
    <property type="match status" value="1"/>
</dbReference>
<dbReference type="PANTHER" id="PTHR43323:SF2">
    <property type="entry name" value="HYDROXYMETHYLGLUTARYL-COA SYNTHASE"/>
    <property type="match status" value="1"/>
</dbReference>
<reference evidence="5" key="1">
    <citation type="submission" date="2021-01" db="EMBL/GenBank/DDBJ databases">
        <title>Whole genome shotgun sequence of Sphaerisporangium rufum NBRC 109079.</title>
        <authorList>
            <person name="Komaki H."/>
            <person name="Tamura T."/>
        </authorList>
    </citation>
    <scope>NUCLEOTIDE SEQUENCE</scope>
    <source>
        <strain evidence="5">NBRC 109079</strain>
    </source>
</reference>
<evidence type="ECO:0000313" key="6">
    <source>
        <dbReference type="Proteomes" id="UP000655287"/>
    </source>
</evidence>
<comment type="similarity">
    <text evidence="1">Belongs to the thiolase-like superfamily. HMG-CoA synthase family.</text>
</comment>
<evidence type="ECO:0000313" key="5">
    <source>
        <dbReference type="EMBL" id="GII80010.1"/>
    </source>
</evidence>
<dbReference type="EMBL" id="BOOU01000067">
    <property type="protein sequence ID" value="GII80010.1"/>
    <property type="molecule type" value="Genomic_DNA"/>
</dbReference>
<dbReference type="GO" id="GO:0006084">
    <property type="term" value="P:acetyl-CoA metabolic process"/>
    <property type="evidence" value="ECO:0007669"/>
    <property type="project" value="InterPro"/>
</dbReference>
<evidence type="ECO:0000256" key="2">
    <source>
        <dbReference type="ARBA" id="ARBA00022679"/>
    </source>
</evidence>
<protein>
    <submittedName>
        <fullName evidence="5">Hydroxymethylglutaryl-CoA synthase</fullName>
    </submittedName>
</protein>
<gene>
    <name evidence="5" type="ORF">Sru01_49920</name>
</gene>
<dbReference type="CDD" id="cd00827">
    <property type="entry name" value="init_cond_enzymes"/>
    <property type="match status" value="1"/>
</dbReference>
<feature type="domain" description="Hydroxymethylglutaryl-coenzyme A synthase N-terminal" evidence="3">
    <location>
        <begin position="2"/>
        <end position="165"/>
    </location>
</feature>
<evidence type="ECO:0000256" key="1">
    <source>
        <dbReference type="ARBA" id="ARBA00007061"/>
    </source>
</evidence>
<proteinExistence type="inferred from homology"/>
<accession>A0A919V755</accession>
<keyword evidence="6" id="KW-1185">Reference proteome</keyword>
<name>A0A919V755_9ACTN</name>
<keyword evidence="2" id="KW-0808">Transferase</keyword>
<sequence length="404" mass="42214">MGIEAVAAYCGSAYVDVADLFQARGLDPARMGNLGMRRKSVALPGEDVVAMAATAARPLADALTEAERASVRTLIVATESAFDLSKSASTHVHRLLGLPRQCRLLEIKQACYGGVAALRAAAALVAVEPGSRVLVVATDLPVPNRGTYAEPSQGAGAVAMLVGPRPAVARLELGTAGVYGYEVADFARPRADLDVVDTDLSLLAYLECLLGAFTDHAARRPGTDFAGTYDLLAMHTPFPGMVRGAHRHALRRLGGLARDREQEDFDRRVAPSLVFPRDVGNIYAGTALLAMAGAIAHAPSPGPLSLGVFGYGSGCSSEFFACHVPAGAARLVAGTGLAAELAARRRLTVAEYDAATAALPDMAFGAAEAKFDPAGLAGVGAPRPRAVLTAIRDHHREYTWLPPR</sequence>
<dbReference type="Proteomes" id="UP000655287">
    <property type="component" value="Unassembled WGS sequence"/>
</dbReference>